<feature type="compositionally biased region" description="Low complexity" evidence="2">
    <location>
        <begin position="9"/>
        <end position="21"/>
    </location>
</feature>
<organism evidence="4">
    <name type="scientific">Eucalyptus grandis</name>
    <name type="common">Flooded gum</name>
    <dbReference type="NCBI Taxonomy" id="71139"/>
    <lineage>
        <taxon>Eukaryota</taxon>
        <taxon>Viridiplantae</taxon>
        <taxon>Streptophyta</taxon>
        <taxon>Embryophyta</taxon>
        <taxon>Tracheophyta</taxon>
        <taxon>Spermatophyta</taxon>
        <taxon>Magnoliopsida</taxon>
        <taxon>eudicotyledons</taxon>
        <taxon>Gunneridae</taxon>
        <taxon>Pentapetalae</taxon>
        <taxon>rosids</taxon>
        <taxon>malvids</taxon>
        <taxon>Myrtales</taxon>
        <taxon>Myrtaceae</taxon>
        <taxon>Myrtoideae</taxon>
        <taxon>Eucalypteae</taxon>
        <taxon>Eucalyptus</taxon>
    </lineage>
</organism>
<dbReference type="AlphaFoldDB" id="A0A059BH12"/>
<dbReference type="PANTHER" id="PTHR47491">
    <property type="entry name" value="CAP-GLY DOMAIN LINKER"/>
    <property type="match status" value="1"/>
</dbReference>
<dbReference type="InParanoid" id="A0A059BH12"/>
<evidence type="ECO:0000313" key="4">
    <source>
        <dbReference type="EMBL" id="KCW65334.1"/>
    </source>
</evidence>
<gene>
    <name evidence="4" type="ORF">EUGRSUZ_G02780</name>
</gene>
<feature type="coiled-coil region" evidence="1">
    <location>
        <begin position="846"/>
        <end position="915"/>
    </location>
</feature>
<evidence type="ECO:0000256" key="2">
    <source>
        <dbReference type="SAM" id="MobiDB-lite"/>
    </source>
</evidence>
<evidence type="ECO:0000259" key="3">
    <source>
        <dbReference type="Pfam" id="PF24670"/>
    </source>
</evidence>
<sequence length="957" mass="109480">MKKLFFFRSSASGSANSVGNSPLSTDKTCYPPFDNRLTDPVGEKCANNLRSPRGLFTKSRNQASDSQSSSTCSGSGLRKSRSLSSANFLAEALERKNSSSSLSDQSRSPARHQHSEYSPCRRTITPEKQSSKLKEFDETAYRNGNGFKKPGYIVSYDDASLSSNCSSRVSNKVVDRYIDGEQHQERSRPKKTFQKIHTGRDGGNRPPRVQYTAPTSPTDSVKCKPRAQSFREVKSACLHYSSGDWVESGFGHESPRRLAKNVIERLSQTTVFPKISSKEFDHDIPITIEDIYGDSLKKCSNGEVVIHDDIPSHETDETTKRYHSENSSGFQMPHVCHMEKCEPLCTDVIGDDMDFELQSRLEGAQQRVAFLSQEFEQGHFLIDISFDVPTLIRTVRNLSEDRMSLAVEVSELLQSKISDRASLKEELRLAKIELESKTRRLEKEKKELQSGLEKELDRRSSDWSSKLEKFQLEEQRLRDRVRELAEQNVSLQREVCLISEKETECRSSMTYSEQKVKELMEKLEVLSTNNHEFERTISELQEKYVATKENGELLKRNFQEKEKECKELHKSTARLMRTCSDQEKTIEALREGFSDEFGKQRSPEMTDKHLAKLRTEQIRLTGIELALRRELESTRREKDSLRRENISLLSRLNCNGKDFGDLMFQLDQEISARLCCLQNEALSALNDSSHLCSKLLDFIKLEFSHNNVTKQGVEAIKHSLDEQFIVESDMKVHGVKRRTESLMRSLQAMAGLLHEKAKPFSLKNRQSADSQGSMQQLIDQTCEDTLMSELKAESLMTSLLREKLYCKELEVEQLQAEVATAVRSADIVKYEVQNALDNLSCVTHKFKDLELQMLKKDEKMSELENNLQDARKEMGVMRGILPKVTQERDLMWDEVKQYSEKNMLLNSEISMLKKKIDVLDEDILMKEGQITILKDSLGSKPFDLLASPDFTRGFLLE</sequence>
<reference evidence="4" key="1">
    <citation type="submission" date="2013-07" db="EMBL/GenBank/DDBJ databases">
        <title>The genome of Eucalyptus grandis.</title>
        <authorList>
            <person name="Schmutz J."/>
            <person name="Hayes R."/>
            <person name="Myburg A."/>
            <person name="Tuskan G."/>
            <person name="Grattapaglia D."/>
            <person name="Rokhsar D.S."/>
        </authorList>
    </citation>
    <scope>NUCLEOTIDE SEQUENCE</scope>
    <source>
        <tissue evidence="4">Leaf extractions</tissue>
    </source>
</reference>
<dbReference type="Gramene" id="KCW65334">
    <property type="protein sequence ID" value="KCW65334"/>
    <property type="gene ID" value="EUGRSUZ_G02780"/>
</dbReference>
<dbReference type="eggNOG" id="ENOG502QRQM">
    <property type="taxonomic scope" value="Eukaryota"/>
</dbReference>
<proteinExistence type="predicted"/>
<dbReference type="InterPro" id="IPR056070">
    <property type="entry name" value="DUF7653"/>
</dbReference>
<feature type="region of interest" description="Disordered" evidence="2">
    <location>
        <begin position="181"/>
        <end position="222"/>
    </location>
</feature>
<dbReference type="KEGG" id="egr:104454168"/>
<dbReference type="PANTHER" id="PTHR47491:SF5">
    <property type="entry name" value="CAP-GLY DOMAIN LINKER"/>
    <property type="match status" value="1"/>
</dbReference>
<dbReference type="FunCoup" id="A0A059BH12">
    <property type="interactions" value="732"/>
</dbReference>
<dbReference type="OrthoDB" id="1938127at2759"/>
<accession>A0A059BH12</accession>
<feature type="compositionally biased region" description="Low complexity" evidence="2">
    <location>
        <begin position="59"/>
        <end position="79"/>
    </location>
</feature>
<feature type="coiled-coil region" evidence="1">
    <location>
        <begin position="420"/>
        <end position="557"/>
    </location>
</feature>
<feature type="compositionally biased region" description="Low complexity" evidence="2">
    <location>
        <begin position="98"/>
        <end position="108"/>
    </location>
</feature>
<feature type="coiled-coil region" evidence="1">
    <location>
        <begin position="624"/>
        <end position="651"/>
    </location>
</feature>
<protein>
    <recommendedName>
        <fullName evidence="3">DUF7653 domain-containing protein</fullName>
    </recommendedName>
</protein>
<feature type="domain" description="DUF7653" evidence="3">
    <location>
        <begin position="626"/>
        <end position="756"/>
    </location>
</feature>
<evidence type="ECO:0000256" key="1">
    <source>
        <dbReference type="SAM" id="Coils"/>
    </source>
</evidence>
<dbReference type="STRING" id="71139.A0A059BH12"/>
<keyword evidence="1" id="KW-0175">Coiled coil</keyword>
<dbReference type="EMBL" id="KK198759">
    <property type="protein sequence ID" value="KCW65334.1"/>
    <property type="molecule type" value="Genomic_DNA"/>
</dbReference>
<dbReference type="Pfam" id="PF24670">
    <property type="entry name" value="DUF7653"/>
    <property type="match status" value="1"/>
</dbReference>
<dbReference type="OMA" id="SCITHKM"/>
<feature type="region of interest" description="Disordered" evidence="2">
    <location>
        <begin position="94"/>
        <end position="137"/>
    </location>
</feature>
<name>A0A059BH12_EUCGR</name>
<feature type="region of interest" description="Disordered" evidence="2">
    <location>
        <begin position="9"/>
        <end position="79"/>
    </location>
</feature>